<dbReference type="Proteomes" id="UP000004508">
    <property type="component" value="Unassembled WGS sequence"/>
</dbReference>
<dbReference type="PANTHER" id="PTHR42709">
    <property type="entry name" value="ALKALINE PHOSPHATASE LIKE PROTEIN"/>
    <property type="match status" value="1"/>
</dbReference>
<dbReference type="InParanoid" id="D6TLI2"/>
<keyword evidence="3" id="KW-1003">Cell membrane</keyword>
<evidence type="ECO:0000313" key="10">
    <source>
        <dbReference type="Proteomes" id="UP000004508"/>
    </source>
</evidence>
<dbReference type="Pfam" id="PF09335">
    <property type="entry name" value="VTT_dom"/>
    <property type="match status" value="1"/>
</dbReference>
<comment type="similarity">
    <text evidence="2">Belongs to the DedA family.</text>
</comment>
<dbReference type="eggNOG" id="COG0586">
    <property type="taxonomic scope" value="Bacteria"/>
</dbReference>
<keyword evidence="6 7" id="KW-0472">Membrane</keyword>
<feature type="transmembrane region" description="Helical" evidence="7">
    <location>
        <begin position="152"/>
        <end position="172"/>
    </location>
</feature>
<dbReference type="AlphaFoldDB" id="D6TLI2"/>
<sequence length="218" mass="23755">MLTNLTDTLTTLITHFYVSTGLFGVILAMAIESCCIPLPSEIVMPVAGILIARSLLLPGMNALVGLVIVALAGSLGCLIGSSIAYGIGYAGGQPLLLRYGRYVLISQHDAEKANRFFQRWGSATAFFSRLLPVIRTYISLPAGITRMPFGRFCIYTVLGSFPWCLVLGYLGFLLGNHLESLSPIFHGLDAIIVIAVALLVIVYLYRHIRNDRKARAHL</sequence>
<name>D6TLI2_KTERA</name>
<gene>
    <name evidence="9" type="ORF">Krac_7940</name>
</gene>
<evidence type="ECO:0000256" key="2">
    <source>
        <dbReference type="ARBA" id="ARBA00010792"/>
    </source>
</evidence>
<evidence type="ECO:0000256" key="5">
    <source>
        <dbReference type="ARBA" id="ARBA00022989"/>
    </source>
</evidence>
<evidence type="ECO:0000256" key="4">
    <source>
        <dbReference type="ARBA" id="ARBA00022692"/>
    </source>
</evidence>
<evidence type="ECO:0000256" key="1">
    <source>
        <dbReference type="ARBA" id="ARBA00004651"/>
    </source>
</evidence>
<evidence type="ECO:0000313" key="9">
    <source>
        <dbReference type="EMBL" id="EFH86632.1"/>
    </source>
</evidence>
<feature type="transmembrane region" description="Helical" evidence="7">
    <location>
        <begin position="12"/>
        <end position="31"/>
    </location>
</feature>
<dbReference type="InterPro" id="IPR051311">
    <property type="entry name" value="DedA_domain"/>
</dbReference>
<proteinExistence type="inferred from homology"/>
<feature type="transmembrane region" description="Helical" evidence="7">
    <location>
        <begin position="184"/>
        <end position="205"/>
    </location>
</feature>
<accession>D6TLI2</accession>
<dbReference type="GO" id="GO:0005886">
    <property type="term" value="C:plasma membrane"/>
    <property type="evidence" value="ECO:0007669"/>
    <property type="project" value="UniProtKB-SubCell"/>
</dbReference>
<comment type="caution">
    <text evidence="9">The sequence shown here is derived from an EMBL/GenBank/DDBJ whole genome shotgun (WGS) entry which is preliminary data.</text>
</comment>
<protein>
    <recommendedName>
        <fullName evidence="8">VTT domain-containing protein</fullName>
    </recommendedName>
</protein>
<dbReference type="EMBL" id="ADVG01000002">
    <property type="protein sequence ID" value="EFH86632.1"/>
    <property type="molecule type" value="Genomic_DNA"/>
</dbReference>
<dbReference type="PANTHER" id="PTHR42709:SF6">
    <property type="entry name" value="UNDECAPRENYL PHOSPHATE TRANSPORTER A"/>
    <property type="match status" value="1"/>
</dbReference>
<organism evidence="9 10">
    <name type="scientific">Ktedonobacter racemifer DSM 44963</name>
    <dbReference type="NCBI Taxonomy" id="485913"/>
    <lineage>
        <taxon>Bacteria</taxon>
        <taxon>Bacillati</taxon>
        <taxon>Chloroflexota</taxon>
        <taxon>Ktedonobacteria</taxon>
        <taxon>Ktedonobacterales</taxon>
        <taxon>Ktedonobacteraceae</taxon>
        <taxon>Ktedonobacter</taxon>
    </lineage>
</organism>
<dbReference type="FunCoup" id="D6TLI2">
    <property type="interactions" value="443"/>
</dbReference>
<dbReference type="InterPro" id="IPR032816">
    <property type="entry name" value="VTT_dom"/>
</dbReference>
<evidence type="ECO:0000256" key="6">
    <source>
        <dbReference type="ARBA" id="ARBA00023136"/>
    </source>
</evidence>
<keyword evidence="5 7" id="KW-1133">Transmembrane helix</keyword>
<keyword evidence="4 7" id="KW-0812">Transmembrane</keyword>
<comment type="subcellular location">
    <subcellularLocation>
        <location evidence="1">Cell membrane</location>
        <topology evidence="1">Multi-pass membrane protein</topology>
    </subcellularLocation>
</comment>
<evidence type="ECO:0000256" key="7">
    <source>
        <dbReference type="SAM" id="Phobius"/>
    </source>
</evidence>
<feature type="transmembrane region" description="Helical" evidence="7">
    <location>
        <begin position="62"/>
        <end position="88"/>
    </location>
</feature>
<dbReference type="RefSeq" id="WP_007911106.1">
    <property type="nucleotide sequence ID" value="NZ_ADVG01000002.1"/>
</dbReference>
<evidence type="ECO:0000256" key="3">
    <source>
        <dbReference type="ARBA" id="ARBA00022475"/>
    </source>
</evidence>
<evidence type="ECO:0000259" key="8">
    <source>
        <dbReference type="Pfam" id="PF09335"/>
    </source>
</evidence>
<dbReference type="OrthoDB" id="9813426at2"/>
<reference evidence="9 10" key="1">
    <citation type="journal article" date="2011" name="Stand. Genomic Sci.">
        <title>Non-contiguous finished genome sequence and contextual data of the filamentous soil bacterium Ktedonobacter racemifer type strain (SOSP1-21).</title>
        <authorList>
            <person name="Chang Y.J."/>
            <person name="Land M."/>
            <person name="Hauser L."/>
            <person name="Chertkov O."/>
            <person name="Del Rio T.G."/>
            <person name="Nolan M."/>
            <person name="Copeland A."/>
            <person name="Tice H."/>
            <person name="Cheng J.F."/>
            <person name="Lucas S."/>
            <person name="Han C."/>
            <person name="Goodwin L."/>
            <person name="Pitluck S."/>
            <person name="Ivanova N."/>
            <person name="Ovchinikova G."/>
            <person name="Pati A."/>
            <person name="Chen A."/>
            <person name="Palaniappan K."/>
            <person name="Mavromatis K."/>
            <person name="Liolios K."/>
            <person name="Brettin T."/>
            <person name="Fiebig A."/>
            <person name="Rohde M."/>
            <person name="Abt B."/>
            <person name="Goker M."/>
            <person name="Detter J.C."/>
            <person name="Woyke T."/>
            <person name="Bristow J."/>
            <person name="Eisen J.A."/>
            <person name="Markowitz V."/>
            <person name="Hugenholtz P."/>
            <person name="Kyrpides N.C."/>
            <person name="Klenk H.P."/>
            <person name="Lapidus A."/>
        </authorList>
    </citation>
    <scope>NUCLEOTIDE SEQUENCE [LARGE SCALE GENOMIC DNA]</scope>
    <source>
        <strain evidence="10">DSM 44963</strain>
    </source>
</reference>
<keyword evidence="10" id="KW-1185">Reference proteome</keyword>
<feature type="domain" description="VTT" evidence="8">
    <location>
        <begin position="39"/>
        <end position="171"/>
    </location>
</feature>